<dbReference type="InterPro" id="IPR023387">
    <property type="entry name" value="DUF1653-like_dom"/>
</dbReference>
<dbReference type="Pfam" id="PF07866">
    <property type="entry name" value="DUF1653"/>
    <property type="match status" value="1"/>
</dbReference>
<dbReference type="InterPro" id="IPR037135">
    <property type="entry name" value="DUF1653-like_dom_sf"/>
</dbReference>
<sequence length="102" mass="11809">MQDTDIDAIRQAFSLVAEFGEGKTPRYQVTSEAEALKLATHRHYKGGLYRRIFEAKHSENAEVLTVYVHIWPHNTSPWVRPAEMFHGRLEDERLRFAPLSDA</sequence>
<dbReference type="EMBL" id="PJRP01000026">
    <property type="protein sequence ID" value="PLP96517.1"/>
    <property type="molecule type" value="Genomic_DNA"/>
</dbReference>
<evidence type="ECO:0000259" key="1">
    <source>
        <dbReference type="Pfam" id="PF07866"/>
    </source>
</evidence>
<dbReference type="Gene3D" id="2.30.30.320">
    <property type="entry name" value="DUF1653-like domain"/>
    <property type="match status" value="1"/>
</dbReference>
<dbReference type="Proteomes" id="UP000234341">
    <property type="component" value="Unassembled WGS sequence"/>
</dbReference>
<organism evidence="2 3">
    <name type="scientific">Cupriavidus pauculus</name>
    <dbReference type="NCBI Taxonomy" id="82633"/>
    <lineage>
        <taxon>Bacteria</taxon>
        <taxon>Pseudomonadati</taxon>
        <taxon>Pseudomonadota</taxon>
        <taxon>Betaproteobacteria</taxon>
        <taxon>Burkholderiales</taxon>
        <taxon>Burkholderiaceae</taxon>
        <taxon>Cupriavidus</taxon>
    </lineage>
</organism>
<evidence type="ECO:0000313" key="3">
    <source>
        <dbReference type="Proteomes" id="UP000234341"/>
    </source>
</evidence>
<accession>A0A2N5C2T6</accession>
<dbReference type="OrthoDB" id="371169at2"/>
<reference evidence="2 3" key="1">
    <citation type="submission" date="2017-12" db="EMBL/GenBank/DDBJ databases">
        <title>Genome sequence of the active heterotrophic nitrifier-denitrifier, Cupriavidus pauculus UM1.</title>
        <authorList>
            <person name="Putonti C."/>
            <person name="Castignetti D."/>
        </authorList>
    </citation>
    <scope>NUCLEOTIDE SEQUENCE [LARGE SCALE GENOMIC DNA]</scope>
    <source>
        <strain evidence="2 3">UM1</strain>
    </source>
</reference>
<proteinExistence type="predicted"/>
<name>A0A2N5C2T6_9BURK</name>
<evidence type="ECO:0000313" key="2">
    <source>
        <dbReference type="EMBL" id="PLP96517.1"/>
    </source>
</evidence>
<comment type="caution">
    <text evidence="2">The sequence shown here is derived from an EMBL/GenBank/DDBJ whole genome shotgun (WGS) entry which is preliminary data.</text>
</comment>
<protein>
    <submittedName>
        <fullName evidence="2">DUF1653 domain-containing protein</fullName>
    </submittedName>
</protein>
<feature type="domain" description="DUF1653" evidence="1">
    <location>
        <begin position="40"/>
        <end position="92"/>
    </location>
</feature>
<gene>
    <name evidence="2" type="ORF">CYJ10_31735</name>
</gene>
<dbReference type="AlphaFoldDB" id="A0A2N5C2T6"/>